<proteinExistence type="inferred from homology"/>
<dbReference type="Gene3D" id="2.130.10.10">
    <property type="entry name" value="YVTN repeat-like/Quinoprotein amine dehydrogenase"/>
    <property type="match status" value="1"/>
</dbReference>
<keyword evidence="3" id="KW-0963">Cytoplasm</keyword>
<evidence type="ECO:0000256" key="9">
    <source>
        <dbReference type="ARBA" id="ARBA00023175"/>
    </source>
</evidence>
<dbReference type="InterPro" id="IPR036322">
    <property type="entry name" value="WD40_repeat_dom_sf"/>
</dbReference>
<dbReference type="Proteomes" id="UP000504615">
    <property type="component" value="Unplaced"/>
</dbReference>
<evidence type="ECO:0000256" key="5">
    <source>
        <dbReference type="ARBA" id="ARBA00022701"/>
    </source>
</evidence>
<dbReference type="PANTHER" id="PTHR12442">
    <property type="entry name" value="DYNEIN INTERMEDIATE CHAIN"/>
    <property type="match status" value="1"/>
</dbReference>
<dbReference type="SMART" id="SM00320">
    <property type="entry name" value="WD40"/>
    <property type="match status" value="4"/>
</dbReference>
<dbReference type="GO" id="GO:0005874">
    <property type="term" value="C:microtubule"/>
    <property type="evidence" value="ECO:0007669"/>
    <property type="project" value="UniProtKB-KW"/>
</dbReference>
<evidence type="ECO:0000256" key="1">
    <source>
        <dbReference type="ARBA" id="ARBA00004430"/>
    </source>
</evidence>
<gene>
    <name evidence="14" type="primary">LOC105422945</name>
</gene>
<evidence type="ECO:0000256" key="3">
    <source>
        <dbReference type="ARBA" id="ARBA00022490"/>
    </source>
</evidence>
<evidence type="ECO:0000256" key="2">
    <source>
        <dbReference type="ARBA" id="ARBA00011059"/>
    </source>
</evidence>
<organism evidence="13 14">
    <name type="scientific">Pogonomyrmex barbatus</name>
    <name type="common">red harvester ant</name>
    <dbReference type="NCBI Taxonomy" id="144034"/>
    <lineage>
        <taxon>Eukaryota</taxon>
        <taxon>Metazoa</taxon>
        <taxon>Ecdysozoa</taxon>
        <taxon>Arthropoda</taxon>
        <taxon>Hexapoda</taxon>
        <taxon>Insecta</taxon>
        <taxon>Pterygota</taxon>
        <taxon>Neoptera</taxon>
        <taxon>Endopterygota</taxon>
        <taxon>Hymenoptera</taxon>
        <taxon>Apocrita</taxon>
        <taxon>Aculeata</taxon>
        <taxon>Formicoidea</taxon>
        <taxon>Formicidae</taxon>
        <taxon>Myrmicinae</taxon>
        <taxon>Pogonomyrmex</taxon>
    </lineage>
</organism>
<dbReference type="PANTHER" id="PTHR12442:SF7">
    <property type="entry name" value="DYNEIN AXONEMAL INTERMEDIATE CHAIN 2"/>
    <property type="match status" value="1"/>
</dbReference>
<dbReference type="CTD" id="64446"/>
<feature type="region of interest" description="Disordered" evidence="12">
    <location>
        <begin position="479"/>
        <end position="500"/>
    </location>
</feature>
<dbReference type="GO" id="GO:0045503">
    <property type="term" value="F:dynein light chain binding"/>
    <property type="evidence" value="ECO:0007669"/>
    <property type="project" value="TreeGrafter"/>
</dbReference>
<accession>A0A6I9VVI2</accession>
<evidence type="ECO:0000256" key="7">
    <source>
        <dbReference type="ARBA" id="ARBA00023017"/>
    </source>
</evidence>
<keyword evidence="10" id="KW-0206">Cytoskeleton</keyword>
<dbReference type="OrthoDB" id="366230at2759"/>
<evidence type="ECO:0000256" key="8">
    <source>
        <dbReference type="ARBA" id="ARBA00023069"/>
    </source>
</evidence>
<evidence type="ECO:0000256" key="10">
    <source>
        <dbReference type="ARBA" id="ARBA00023212"/>
    </source>
</evidence>
<keyword evidence="8" id="KW-0969">Cilium</keyword>
<keyword evidence="4" id="KW-0853">WD repeat</keyword>
<evidence type="ECO:0000256" key="4">
    <source>
        <dbReference type="ARBA" id="ARBA00022574"/>
    </source>
</evidence>
<keyword evidence="11" id="KW-0966">Cell projection</keyword>
<keyword evidence="7" id="KW-0243">Dynein</keyword>
<dbReference type="InterPro" id="IPR015943">
    <property type="entry name" value="WD40/YVTN_repeat-like_dom_sf"/>
</dbReference>
<sequence length="545" mass="63098">MDTEYAYTKKRMHFGKRCNFSDFDKTEIEIKSNPTLMSNYVRMDPVTHATQCSKVYAVHEVNTTTATYKDNKMFHYEGGWPKDINMKDLEQTVRYRRKIEKDELYIHTMLQLLPSMEHCILQNNACNIYEEYFADVEVTPLIQRAFSRTVNVYRDPLTLKRQITHLSWSPDQGNRFAASYCNVDFKKTSSNNYTSYIWEVENPNNPYMALKPFCPILTLEYNPKDSNTLISGLMTGQVACWDIRRGSEAVDISLVEFSHRDPCDKTLWINSKTGTEFFSASKDGQIKWWDTRKMQVPTETLIIDLQKPENQNVDKATGISALQFEPSIGTRFMCGLENGIVISGNRKGKTPAEKIATRFKAQYGPVISLERNPTFVKNFLTVGDWTSRIWSEDCRESCIAWTPGHRDFLTGGAWSATRYSVYYLIKIDGTLDVWDFIIQQDSPVLSIKLLDRETRREKVIEAKNREQRLKMKTLKMHGESDFTDVSSKPDEREDSKESSDGLMNALIMQCEQEYENIINAELTRQVEINTVELNNNVMQNNVIMN</sequence>
<name>A0A6I9VVI2_9HYME</name>
<protein>
    <submittedName>
        <fullName evidence="14">Dynein intermediate chain 2, axonemal isoform X3</fullName>
    </submittedName>
</protein>
<evidence type="ECO:0000313" key="14">
    <source>
        <dbReference type="RefSeq" id="XP_011630832.1"/>
    </source>
</evidence>
<reference evidence="14" key="1">
    <citation type="submission" date="2025-08" db="UniProtKB">
        <authorList>
            <consortium name="RefSeq"/>
        </authorList>
    </citation>
    <scope>IDENTIFICATION</scope>
</reference>
<dbReference type="InterPro" id="IPR050687">
    <property type="entry name" value="Dynein_IC"/>
</dbReference>
<evidence type="ECO:0000256" key="12">
    <source>
        <dbReference type="SAM" id="MobiDB-lite"/>
    </source>
</evidence>
<feature type="compositionally biased region" description="Basic and acidic residues" evidence="12">
    <location>
        <begin position="487"/>
        <end position="499"/>
    </location>
</feature>
<keyword evidence="9" id="KW-0505">Motor protein</keyword>
<dbReference type="GO" id="GO:0045504">
    <property type="term" value="F:dynein heavy chain binding"/>
    <property type="evidence" value="ECO:0007669"/>
    <property type="project" value="TreeGrafter"/>
</dbReference>
<dbReference type="SUPFAM" id="SSF50978">
    <property type="entry name" value="WD40 repeat-like"/>
    <property type="match status" value="1"/>
</dbReference>
<comment type="subcellular location">
    <subcellularLocation>
        <location evidence="1">Cytoplasm</location>
        <location evidence="1">Cytoskeleton</location>
        <location evidence="1">Cilium axoneme</location>
    </subcellularLocation>
</comment>
<dbReference type="AlphaFoldDB" id="A0A6I9VVI2"/>
<dbReference type="InterPro" id="IPR001680">
    <property type="entry name" value="WD40_rpt"/>
</dbReference>
<comment type="similarity">
    <text evidence="2">Belongs to the dynein intermediate chain family.</text>
</comment>
<dbReference type="RefSeq" id="XP_011630832.1">
    <property type="nucleotide sequence ID" value="XM_011632530.1"/>
</dbReference>
<dbReference type="GO" id="GO:0036158">
    <property type="term" value="P:outer dynein arm assembly"/>
    <property type="evidence" value="ECO:0007669"/>
    <property type="project" value="TreeGrafter"/>
</dbReference>
<dbReference type="GO" id="GO:0036157">
    <property type="term" value="C:outer dynein arm"/>
    <property type="evidence" value="ECO:0007669"/>
    <property type="project" value="TreeGrafter"/>
</dbReference>
<keyword evidence="13" id="KW-1185">Reference proteome</keyword>
<evidence type="ECO:0000313" key="13">
    <source>
        <dbReference type="Proteomes" id="UP000504615"/>
    </source>
</evidence>
<evidence type="ECO:0000256" key="11">
    <source>
        <dbReference type="ARBA" id="ARBA00023273"/>
    </source>
</evidence>
<dbReference type="GO" id="GO:0003341">
    <property type="term" value="P:cilium movement"/>
    <property type="evidence" value="ECO:0007669"/>
    <property type="project" value="TreeGrafter"/>
</dbReference>
<keyword evidence="6" id="KW-0677">Repeat</keyword>
<keyword evidence="5" id="KW-0493">Microtubule</keyword>
<evidence type="ECO:0000256" key="6">
    <source>
        <dbReference type="ARBA" id="ARBA00022737"/>
    </source>
</evidence>
<dbReference type="GeneID" id="105422945"/>